<organism evidence="2">
    <name type="scientific">Sesamum angustifolium</name>
    <dbReference type="NCBI Taxonomy" id="2727405"/>
    <lineage>
        <taxon>Eukaryota</taxon>
        <taxon>Viridiplantae</taxon>
        <taxon>Streptophyta</taxon>
        <taxon>Embryophyta</taxon>
        <taxon>Tracheophyta</taxon>
        <taxon>Spermatophyta</taxon>
        <taxon>Magnoliopsida</taxon>
        <taxon>eudicotyledons</taxon>
        <taxon>Gunneridae</taxon>
        <taxon>Pentapetalae</taxon>
        <taxon>asterids</taxon>
        <taxon>lamiids</taxon>
        <taxon>Lamiales</taxon>
        <taxon>Pedaliaceae</taxon>
        <taxon>Sesamum</taxon>
    </lineage>
</organism>
<dbReference type="EMBL" id="JACGWK010000007">
    <property type="protein sequence ID" value="KAL0343599.1"/>
    <property type="molecule type" value="Genomic_DNA"/>
</dbReference>
<dbReference type="InterPro" id="IPR026847">
    <property type="entry name" value="VPS13"/>
</dbReference>
<dbReference type="GO" id="GO:0045053">
    <property type="term" value="P:protein retention in Golgi apparatus"/>
    <property type="evidence" value="ECO:0007669"/>
    <property type="project" value="TreeGrafter"/>
</dbReference>
<evidence type="ECO:0000259" key="1">
    <source>
        <dbReference type="Pfam" id="PF25036"/>
    </source>
</evidence>
<gene>
    <name evidence="2" type="ORF">Sangu_1247300</name>
</gene>
<dbReference type="GO" id="GO:0006623">
    <property type="term" value="P:protein targeting to vacuole"/>
    <property type="evidence" value="ECO:0007669"/>
    <property type="project" value="TreeGrafter"/>
</dbReference>
<sequence>MKSIYKELTVYCIIVMELLYDIPFSNTRCHKLRFKLLRRKALEAQLDLDVLSALQRKEKLFGSKDIMRLGVSLRPSPAKEVSSQIVSLSPRYVICNESEDVIAIQQCLSGGHGRVDAINSKQRIALRLKTVMRNNKETNIVENLLRKHTKSQNDSSFFIQFRPNETSLGWSGPICVASLGRFFLKFRKSLDFPESQLDNISDKDNLGGFAAVHVVEEGSTIVLHFHRPPITKLPYRIENWLHDAPITYYQKGSSWLESLGAGVSVNYVWDDLTLPHKLVVQLDDVHLLREINLDKVRSWKPLYRNKQTRGLGFHLPLDKKPEDQKRTTYSRLIGSETVKVGFEVYADGVTRVLRICEFFGGHKANMVSGSRRKMRLRISYFSVHLLEHAEQSLSVDEKWVGAPFAAMLRRHQSEKSDANEYVLHVAIVLLPMSYSVKQVKYLSIVLQLFVNSIFAALDLNLDEDTLMRIVPFWRRYSMRAIYIAKGSPLLPPAFASIFDDLASSSLDVFFDPSSGLLNLPGVTLGTLKLISKFIDNKGFSGTKRYLGDLGKTLKTAGSNVLFAAVTEISDSVLKGAEASGFNGMVNGFHQGILKLALEPSVLSSAFLEGGPDRKIKLDRSPGVDELYIEGYLQAMLDTMYKQEYLRVRVIENQVKTSVIMAWILFYILLVLLKNLPPSSSLIDEIMEHVKGFLESKALLKGESSTSRSLRRIRVERVSVLSLDTRRYAGVYDIRTLLELLANLKCTFPLATYATAPFLVGAQFGEWNVTWFKAHNEWRIGPTVLTLCEHLFVSFMIRLLRKQSGKVISRIKWKEKAKADEEKAIVPSTSGEEQKVKLIWKWGIGKFVLSGIVAYVDGRLCRNIPNPLARRIVSGFLLSFLDKSDDETK</sequence>
<name>A0AAW2NLR6_9LAMI</name>
<dbReference type="AlphaFoldDB" id="A0AAW2NLR6"/>
<evidence type="ECO:0000313" key="2">
    <source>
        <dbReference type="EMBL" id="KAL0343599.1"/>
    </source>
</evidence>
<protein>
    <recommendedName>
        <fullName evidence="1">Vacuolar protein sorting-associated protein 13 VPS13 adaptor binding domain-containing protein</fullName>
    </recommendedName>
</protein>
<dbReference type="PANTHER" id="PTHR16166">
    <property type="entry name" value="VACUOLAR PROTEIN SORTING-ASSOCIATED PROTEIN VPS13"/>
    <property type="match status" value="1"/>
</dbReference>
<comment type="caution">
    <text evidence="2">The sequence shown here is derived from an EMBL/GenBank/DDBJ whole genome shotgun (WGS) entry which is preliminary data.</text>
</comment>
<reference evidence="2" key="2">
    <citation type="journal article" date="2024" name="Plant">
        <title>Genomic evolution and insights into agronomic trait innovations of Sesamum species.</title>
        <authorList>
            <person name="Miao H."/>
            <person name="Wang L."/>
            <person name="Qu L."/>
            <person name="Liu H."/>
            <person name="Sun Y."/>
            <person name="Le M."/>
            <person name="Wang Q."/>
            <person name="Wei S."/>
            <person name="Zheng Y."/>
            <person name="Lin W."/>
            <person name="Duan Y."/>
            <person name="Cao H."/>
            <person name="Xiong S."/>
            <person name="Wang X."/>
            <person name="Wei L."/>
            <person name="Li C."/>
            <person name="Ma Q."/>
            <person name="Ju M."/>
            <person name="Zhao R."/>
            <person name="Li G."/>
            <person name="Mu C."/>
            <person name="Tian Q."/>
            <person name="Mei H."/>
            <person name="Zhang T."/>
            <person name="Gao T."/>
            <person name="Zhang H."/>
        </authorList>
    </citation>
    <scope>NUCLEOTIDE SEQUENCE</scope>
    <source>
        <strain evidence="2">G01</strain>
    </source>
</reference>
<feature type="domain" description="Vacuolar protein sorting-associated protein 13 VPS13 adaptor binding" evidence="1">
    <location>
        <begin position="64"/>
        <end position="270"/>
    </location>
</feature>
<dbReference type="Pfam" id="PF25036">
    <property type="entry name" value="VPS13_VAB"/>
    <property type="match status" value="1"/>
</dbReference>
<dbReference type="PANTHER" id="PTHR16166:SF130">
    <property type="entry name" value="PROTEIN SORTING-ASSOCIATED PROTEIN, PUTATIVE (DUF1162)-RELATED"/>
    <property type="match status" value="1"/>
</dbReference>
<reference evidence="2" key="1">
    <citation type="submission" date="2020-06" db="EMBL/GenBank/DDBJ databases">
        <authorList>
            <person name="Li T."/>
            <person name="Hu X."/>
            <person name="Zhang T."/>
            <person name="Song X."/>
            <person name="Zhang H."/>
            <person name="Dai N."/>
            <person name="Sheng W."/>
            <person name="Hou X."/>
            <person name="Wei L."/>
        </authorList>
    </citation>
    <scope>NUCLEOTIDE SEQUENCE</scope>
    <source>
        <strain evidence="2">G01</strain>
        <tissue evidence="2">Leaf</tissue>
    </source>
</reference>
<accession>A0AAW2NLR6</accession>
<proteinExistence type="predicted"/>
<dbReference type="InterPro" id="IPR009543">
    <property type="entry name" value="VPS13_VAB"/>
</dbReference>